<organism evidence="1">
    <name type="scientific">marine sediment metagenome</name>
    <dbReference type="NCBI Taxonomy" id="412755"/>
    <lineage>
        <taxon>unclassified sequences</taxon>
        <taxon>metagenomes</taxon>
        <taxon>ecological metagenomes</taxon>
    </lineage>
</organism>
<dbReference type="PROSITE" id="PS51257">
    <property type="entry name" value="PROKAR_LIPOPROTEIN"/>
    <property type="match status" value="1"/>
</dbReference>
<reference evidence="1" key="1">
    <citation type="journal article" date="2015" name="Nature">
        <title>Complex archaea that bridge the gap between prokaryotes and eukaryotes.</title>
        <authorList>
            <person name="Spang A."/>
            <person name="Saw J.H."/>
            <person name="Jorgensen S.L."/>
            <person name="Zaremba-Niedzwiedzka K."/>
            <person name="Martijn J."/>
            <person name="Lind A.E."/>
            <person name="van Eijk R."/>
            <person name="Schleper C."/>
            <person name="Guy L."/>
            <person name="Ettema T.J."/>
        </authorList>
    </citation>
    <scope>NUCLEOTIDE SEQUENCE</scope>
</reference>
<dbReference type="AlphaFoldDB" id="A0A0F9H490"/>
<protein>
    <submittedName>
        <fullName evidence="1">Uncharacterized protein</fullName>
    </submittedName>
</protein>
<comment type="caution">
    <text evidence="1">The sequence shown here is derived from an EMBL/GenBank/DDBJ whole genome shotgun (WGS) entry which is preliminary data.</text>
</comment>
<accession>A0A0F9H490</accession>
<gene>
    <name evidence="1" type="ORF">LCGC14_1749980</name>
</gene>
<name>A0A0F9H490_9ZZZZ</name>
<proteinExistence type="predicted"/>
<dbReference type="EMBL" id="LAZR01016130">
    <property type="protein sequence ID" value="KKM05844.1"/>
    <property type="molecule type" value="Genomic_DNA"/>
</dbReference>
<sequence length="126" mass="14149">MKNKYLLIIIMALLVIVLLGGCDLFGFGSKLAPPDWIIGTWRDEYNLHTWVFTTDNAVYTVISVSIDFKEIAKEKDVNVTDESTASTYKLTLEESGVGLNYEFVKSTSTTLDYFVFAGFSIVLTKQ</sequence>
<evidence type="ECO:0000313" key="1">
    <source>
        <dbReference type="EMBL" id="KKM05844.1"/>
    </source>
</evidence>